<reference evidence="2" key="1">
    <citation type="submission" date="2021-02" db="EMBL/GenBank/DDBJ databases">
        <authorList>
            <person name="Nowell W R."/>
        </authorList>
    </citation>
    <scope>NUCLEOTIDE SEQUENCE</scope>
</reference>
<accession>A0A814TWV5</accession>
<feature type="region of interest" description="Disordered" evidence="1">
    <location>
        <begin position="309"/>
        <end position="348"/>
    </location>
</feature>
<feature type="compositionally biased region" description="Polar residues" evidence="1">
    <location>
        <begin position="89"/>
        <end position="104"/>
    </location>
</feature>
<proteinExistence type="predicted"/>
<comment type="caution">
    <text evidence="2">The sequence shown here is derived from an EMBL/GenBank/DDBJ whole genome shotgun (WGS) entry which is preliminary data.</text>
</comment>
<evidence type="ECO:0000313" key="2">
    <source>
        <dbReference type="EMBL" id="CAF1163844.1"/>
    </source>
</evidence>
<feature type="compositionally biased region" description="Polar residues" evidence="1">
    <location>
        <begin position="419"/>
        <end position="430"/>
    </location>
</feature>
<feature type="compositionally biased region" description="Polar residues" evidence="1">
    <location>
        <begin position="444"/>
        <end position="459"/>
    </location>
</feature>
<feature type="region of interest" description="Disordered" evidence="1">
    <location>
        <begin position="89"/>
        <end position="122"/>
    </location>
</feature>
<organism evidence="2 3">
    <name type="scientific">Adineta ricciae</name>
    <name type="common">Rotifer</name>
    <dbReference type="NCBI Taxonomy" id="249248"/>
    <lineage>
        <taxon>Eukaryota</taxon>
        <taxon>Metazoa</taxon>
        <taxon>Spiralia</taxon>
        <taxon>Gnathifera</taxon>
        <taxon>Rotifera</taxon>
        <taxon>Eurotatoria</taxon>
        <taxon>Bdelloidea</taxon>
        <taxon>Adinetida</taxon>
        <taxon>Adinetidae</taxon>
        <taxon>Adineta</taxon>
    </lineage>
</organism>
<sequence length="619" mass="70185">MQRCKRPRAQSIITKQLFINNVKYKQVQVIGNNNEYLVKMNKQIKHSKQENIDDEQIEKTLNFFDSILDPYLKDEEATEKRLDQQLVPLTNSAAQQSKLNSNGKPANKAHRISAPSSSPQRPTYFHVRNNHPRQEQYPLVIPAPHVRRYTSENNLNQLSPPLKPKKLAQKTLLPEPIRITAASTDDLSTIPSWKNFSRHTRLSALTDKTNATSASLIDLTSIDKVSAPRPRYRFIPPTATDLVLREEPEIEKHQPSRSKTKPDPFFLKPTPSNPPKHAHKIIKPAVIIPSKPKSAPVTRLTETNIQHQTNHSAFKPLRSNKNGSPAKVHPTSANHAKRSEANKKSNVNVGITNSSNHLSNSELLYQHRHNIPQFHQSMLNLSSTGVPDTRSSNLYGSRVLYQPPSANFYRSPQHVPKASKSSNRQYQYPTSLPPPPPPAAHFNDASNRRTQPTKNNSHINEFVHPSHYSPHVNGYGGGGGGNRSQQQVYPYNLYPTPNSGKFVMSITFKSVVSDITTISQYLTGLSSPRNPYDYLRQRQQQQQQQQQPYLNPVKVQKHHTPRHPASVQSAFLASFSSSENGFYPVSSSNIYHFNQTTSSEDEQSTYDPRRRNFHYTTYL</sequence>
<feature type="region of interest" description="Disordered" evidence="1">
    <location>
        <begin position="247"/>
        <end position="278"/>
    </location>
</feature>
<evidence type="ECO:0000256" key="1">
    <source>
        <dbReference type="SAM" id="MobiDB-lite"/>
    </source>
</evidence>
<dbReference type="AlphaFoldDB" id="A0A814TWV5"/>
<feature type="region of interest" description="Disordered" evidence="1">
    <location>
        <begin position="405"/>
        <end position="484"/>
    </location>
</feature>
<gene>
    <name evidence="2" type="ORF">EDS130_LOCUS23294</name>
</gene>
<dbReference type="EMBL" id="CAJNOJ010000126">
    <property type="protein sequence ID" value="CAF1163844.1"/>
    <property type="molecule type" value="Genomic_DNA"/>
</dbReference>
<name>A0A814TWV5_ADIRI</name>
<feature type="region of interest" description="Disordered" evidence="1">
    <location>
        <begin position="596"/>
        <end position="619"/>
    </location>
</feature>
<dbReference type="Proteomes" id="UP000663852">
    <property type="component" value="Unassembled WGS sequence"/>
</dbReference>
<evidence type="ECO:0000313" key="3">
    <source>
        <dbReference type="Proteomes" id="UP000663852"/>
    </source>
</evidence>
<dbReference type="OrthoDB" id="10030113at2759"/>
<protein>
    <submittedName>
        <fullName evidence="2">Uncharacterized protein</fullName>
    </submittedName>
</protein>